<dbReference type="SMART" id="SM00066">
    <property type="entry name" value="GAL4"/>
    <property type="match status" value="1"/>
</dbReference>
<dbReference type="OrthoDB" id="427480at2759"/>
<dbReference type="Proteomes" id="UP000186594">
    <property type="component" value="Unassembled WGS sequence"/>
</dbReference>
<dbReference type="CDD" id="cd00067">
    <property type="entry name" value="GAL4"/>
    <property type="match status" value="1"/>
</dbReference>
<keyword evidence="10" id="KW-1185">Reference proteome</keyword>
<dbReference type="InterPro" id="IPR036864">
    <property type="entry name" value="Zn2-C6_fun-type_DNA-bd_sf"/>
</dbReference>
<keyword evidence="4" id="KW-0238">DNA-binding</keyword>
<dbReference type="PANTHER" id="PTHR31944">
    <property type="entry name" value="HEME-RESPONSIVE ZINC FINGER TRANSCRIPTION FACTOR HAP1"/>
    <property type="match status" value="1"/>
</dbReference>
<dbReference type="GO" id="GO:0008270">
    <property type="term" value="F:zinc ion binding"/>
    <property type="evidence" value="ECO:0007669"/>
    <property type="project" value="InterPro"/>
</dbReference>
<dbReference type="PROSITE" id="PS50048">
    <property type="entry name" value="ZN2_CY6_FUNGAL_2"/>
    <property type="match status" value="1"/>
</dbReference>
<dbReference type="GO" id="GO:0000978">
    <property type="term" value="F:RNA polymerase II cis-regulatory region sequence-specific DNA binding"/>
    <property type="evidence" value="ECO:0007669"/>
    <property type="project" value="TreeGrafter"/>
</dbReference>
<evidence type="ECO:0000313" key="9">
    <source>
        <dbReference type="EMBL" id="OLL23850.1"/>
    </source>
</evidence>
<feature type="region of interest" description="Disordered" evidence="7">
    <location>
        <begin position="87"/>
        <end position="113"/>
    </location>
</feature>
<keyword evidence="1" id="KW-0479">Metal-binding</keyword>
<dbReference type="PANTHER" id="PTHR31944:SF131">
    <property type="entry name" value="HEME-RESPONSIVE ZINC FINGER TRANSCRIPTION FACTOR HAP1"/>
    <property type="match status" value="1"/>
</dbReference>
<dbReference type="GO" id="GO:0001228">
    <property type="term" value="F:DNA-binding transcription activator activity, RNA polymerase II-specific"/>
    <property type="evidence" value="ECO:0007669"/>
    <property type="project" value="TreeGrafter"/>
</dbReference>
<dbReference type="Gene3D" id="4.10.240.10">
    <property type="entry name" value="Zn(2)-C6 fungal-type DNA-binding domain"/>
    <property type="match status" value="1"/>
</dbReference>
<accession>A0A1U7LMF5</accession>
<dbReference type="GO" id="GO:0005634">
    <property type="term" value="C:nucleus"/>
    <property type="evidence" value="ECO:0007669"/>
    <property type="project" value="TreeGrafter"/>
</dbReference>
<dbReference type="AlphaFoldDB" id="A0A1U7LMF5"/>
<reference evidence="9 10" key="1">
    <citation type="submission" date="2016-04" db="EMBL/GenBank/DDBJ databases">
        <title>Evolutionary innovation and constraint leading to complex multicellularity in the Ascomycota.</title>
        <authorList>
            <person name="Cisse O."/>
            <person name="Nguyen A."/>
            <person name="Hewitt D.A."/>
            <person name="Jedd G."/>
            <person name="Stajich J.E."/>
        </authorList>
    </citation>
    <scope>NUCLEOTIDE SEQUENCE [LARGE SCALE GENOMIC DNA]</scope>
    <source>
        <strain evidence="9 10">DAH-3</strain>
    </source>
</reference>
<dbReference type="SUPFAM" id="SSF57701">
    <property type="entry name" value="Zn2/Cys6 DNA-binding domain"/>
    <property type="match status" value="1"/>
</dbReference>
<feature type="domain" description="Zn(2)-C6 fungal-type" evidence="8">
    <location>
        <begin position="30"/>
        <end position="59"/>
    </location>
</feature>
<evidence type="ECO:0000259" key="8">
    <source>
        <dbReference type="PROSITE" id="PS50048"/>
    </source>
</evidence>
<evidence type="ECO:0000256" key="7">
    <source>
        <dbReference type="SAM" id="MobiDB-lite"/>
    </source>
</evidence>
<evidence type="ECO:0000256" key="1">
    <source>
        <dbReference type="ARBA" id="ARBA00022723"/>
    </source>
</evidence>
<dbReference type="InterPro" id="IPR051430">
    <property type="entry name" value="Fungal_TF_Env_Response"/>
</dbReference>
<evidence type="ECO:0000256" key="5">
    <source>
        <dbReference type="ARBA" id="ARBA00023163"/>
    </source>
</evidence>
<comment type="caution">
    <text evidence="9">The sequence shown here is derived from an EMBL/GenBank/DDBJ whole genome shotgun (WGS) entry which is preliminary data.</text>
</comment>
<protein>
    <submittedName>
        <fullName evidence="9">Multidrug resistance regulator 1</fullName>
    </submittedName>
</protein>
<keyword evidence="2" id="KW-0862">Zinc</keyword>
<feature type="region of interest" description="Disordered" evidence="7">
    <location>
        <begin position="1"/>
        <end position="21"/>
    </location>
</feature>
<feature type="compositionally biased region" description="Polar residues" evidence="7">
    <location>
        <begin position="1"/>
        <end position="20"/>
    </location>
</feature>
<dbReference type="EMBL" id="LXFE01001161">
    <property type="protein sequence ID" value="OLL23850.1"/>
    <property type="molecule type" value="Genomic_DNA"/>
</dbReference>
<dbReference type="InterPro" id="IPR001138">
    <property type="entry name" value="Zn2Cys6_DnaBD"/>
</dbReference>
<dbReference type="PROSITE" id="PS00463">
    <property type="entry name" value="ZN2_CY6_FUNGAL_1"/>
    <property type="match status" value="1"/>
</dbReference>
<feature type="compositionally biased region" description="Basic and acidic residues" evidence="7">
    <location>
        <begin position="97"/>
        <end position="106"/>
    </location>
</feature>
<gene>
    <name evidence="9" type="ORF">NEOLI_005365</name>
</gene>
<evidence type="ECO:0000256" key="4">
    <source>
        <dbReference type="ARBA" id="ARBA00023125"/>
    </source>
</evidence>
<evidence type="ECO:0000256" key="2">
    <source>
        <dbReference type="ARBA" id="ARBA00022833"/>
    </source>
</evidence>
<keyword evidence="5" id="KW-0804">Transcription</keyword>
<keyword evidence="3" id="KW-0805">Transcription regulation</keyword>
<sequence length="137" mass="15635">MPPQTIGNSMASETRYTNGISKKRKRTSLSCTQCRKRKLKCNRMHPCSSCSRRKVTCNFEDPSSIIRVDTRELEIQLMALKAENDDLKNQGSVLDEPQCHDTHEHEDCEVEDENDVEYHTARASLDADTVPSATRYT</sequence>
<dbReference type="Pfam" id="PF00172">
    <property type="entry name" value="Zn_clus"/>
    <property type="match status" value="1"/>
</dbReference>
<name>A0A1U7LMF5_NEOID</name>
<organism evidence="9 10">
    <name type="scientific">Neolecta irregularis (strain DAH-3)</name>
    <dbReference type="NCBI Taxonomy" id="1198029"/>
    <lineage>
        <taxon>Eukaryota</taxon>
        <taxon>Fungi</taxon>
        <taxon>Dikarya</taxon>
        <taxon>Ascomycota</taxon>
        <taxon>Taphrinomycotina</taxon>
        <taxon>Neolectales</taxon>
        <taxon>Neolectaceae</taxon>
        <taxon>Neolecta</taxon>
    </lineage>
</organism>
<evidence type="ECO:0000256" key="3">
    <source>
        <dbReference type="ARBA" id="ARBA00023015"/>
    </source>
</evidence>
<evidence type="ECO:0000256" key="6">
    <source>
        <dbReference type="ARBA" id="ARBA00023242"/>
    </source>
</evidence>
<keyword evidence="6" id="KW-0539">Nucleus</keyword>
<proteinExistence type="predicted"/>
<evidence type="ECO:0000313" key="10">
    <source>
        <dbReference type="Proteomes" id="UP000186594"/>
    </source>
</evidence>